<dbReference type="RefSeq" id="WP_377278576.1">
    <property type="nucleotide sequence ID" value="NZ_JBHSGL010000005.1"/>
</dbReference>
<organism evidence="2 3">
    <name type="scientific">Planococcus dechangensis</name>
    <dbReference type="NCBI Taxonomy" id="1176255"/>
    <lineage>
        <taxon>Bacteria</taxon>
        <taxon>Bacillati</taxon>
        <taxon>Bacillota</taxon>
        <taxon>Bacilli</taxon>
        <taxon>Bacillales</taxon>
        <taxon>Caryophanaceae</taxon>
        <taxon>Planococcus</taxon>
    </lineage>
</organism>
<dbReference type="Proteomes" id="UP001595932">
    <property type="component" value="Unassembled WGS sequence"/>
</dbReference>
<feature type="transmembrane region" description="Helical" evidence="1">
    <location>
        <begin position="14"/>
        <end position="33"/>
    </location>
</feature>
<keyword evidence="1" id="KW-1133">Transmembrane helix</keyword>
<feature type="transmembrane region" description="Helical" evidence="1">
    <location>
        <begin position="115"/>
        <end position="138"/>
    </location>
</feature>
<keyword evidence="3" id="KW-1185">Reference proteome</keyword>
<evidence type="ECO:0000313" key="2">
    <source>
        <dbReference type="EMBL" id="MFC4713010.1"/>
    </source>
</evidence>
<protein>
    <submittedName>
        <fullName evidence="2">Uncharacterized protein</fullName>
    </submittedName>
</protein>
<dbReference type="EMBL" id="JBHSGL010000005">
    <property type="protein sequence ID" value="MFC4713010.1"/>
    <property type="molecule type" value="Genomic_DNA"/>
</dbReference>
<name>A0ABV9MCX7_9BACL</name>
<reference evidence="3" key="1">
    <citation type="journal article" date="2019" name="Int. J. Syst. Evol. Microbiol.">
        <title>The Global Catalogue of Microorganisms (GCM) 10K type strain sequencing project: providing services to taxonomists for standard genome sequencing and annotation.</title>
        <authorList>
            <consortium name="The Broad Institute Genomics Platform"/>
            <consortium name="The Broad Institute Genome Sequencing Center for Infectious Disease"/>
            <person name="Wu L."/>
            <person name="Ma J."/>
        </authorList>
    </citation>
    <scope>NUCLEOTIDE SEQUENCE [LARGE SCALE GENOMIC DNA]</scope>
    <source>
        <strain evidence="3">CGMCC 1.12151</strain>
    </source>
</reference>
<keyword evidence="1" id="KW-0472">Membrane</keyword>
<comment type="caution">
    <text evidence="2">The sequence shown here is derived from an EMBL/GenBank/DDBJ whole genome shotgun (WGS) entry which is preliminary data.</text>
</comment>
<sequence length="155" mass="18248">MKSNRSRKKDNQKLYMYYTIFFIVFWLFAYLNIFPGAVSFEHVDEGVAITQGSIEKNTMTVNVGEYETSDWQRLILMETDINKLQQYLAFISLLIPISLFFLIEHKRIEIFQLSAKAKLVSFSLMFLLLYLGIAFGYIELLKRIDENLAFILMDK</sequence>
<evidence type="ECO:0000313" key="3">
    <source>
        <dbReference type="Proteomes" id="UP001595932"/>
    </source>
</evidence>
<evidence type="ECO:0000256" key="1">
    <source>
        <dbReference type="SAM" id="Phobius"/>
    </source>
</evidence>
<proteinExistence type="predicted"/>
<accession>A0ABV9MCX7</accession>
<gene>
    <name evidence="2" type="ORF">ACFO5U_09075</name>
</gene>
<keyword evidence="1" id="KW-0812">Transmembrane</keyword>
<feature type="transmembrane region" description="Helical" evidence="1">
    <location>
        <begin position="84"/>
        <end position="103"/>
    </location>
</feature>